<protein>
    <recommendedName>
        <fullName evidence="5">Histone-lysine N-methyltransferase SETMAR</fullName>
    </recommendedName>
</protein>
<evidence type="ECO:0000313" key="3">
    <source>
        <dbReference type="EMBL" id="GBL63466.1"/>
    </source>
</evidence>
<dbReference type="GO" id="GO:0003676">
    <property type="term" value="F:nucleic acid binding"/>
    <property type="evidence" value="ECO:0007669"/>
    <property type="project" value="InterPro"/>
</dbReference>
<dbReference type="OrthoDB" id="6434393at2759"/>
<sequence length="117" mass="13844">MGVFTAFFMMIWTCIVFVCTWFQICYHLNKKNSARHTVPTLEHPPYSPDLVPADFYLFPRLKMKLMGHRFVDSDEVIENATKQLKDLSKNGFLECFEQLYERWKKFVDAGGKYFDGQ</sequence>
<reference evidence="2 4" key="1">
    <citation type="journal article" date="2019" name="Sci. Rep.">
        <title>Orb-weaving spider Araneus ventricosus genome elucidates the spidroin gene catalogue.</title>
        <authorList>
            <person name="Kono N."/>
            <person name="Nakamura H."/>
            <person name="Ohtoshi R."/>
            <person name="Moran D.A.P."/>
            <person name="Shinohara A."/>
            <person name="Yoshida Y."/>
            <person name="Fujiwara M."/>
            <person name="Mori M."/>
            <person name="Tomita M."/>
            <person name="Arakawa K."/>
        </authorList>
    </citation>
    <scope>NUCLEOTIDE SEQUENCE [LARGE SCALE GENOMIC DNA]</scope>
</reference>
<keyword evidence="1" id="KW-0472">Membrane</keyword>
<organism evidence="2 4">
    <name type="scientific">Araneus ventricosus</name>
    <name type="common">Orbweaver spider</name>
    <name type="synonym">Epeira ventricosa</name>
    <dbReference type="NCBI Taxonomy" id="182803"/>
    <lineage>
        <taxon>Eukaryota</taxon>
        <taxon>Metazoa</taxon>
        <taxon>Ecdysozoa</taxon>
        <taxon>Arthropoda</taxon>
        <taxon>Chelicerata</taxon>
        <taxon>Arachnida</taxon>
        <taxon>Araneae</taxon>
        <taxon>Araneomorphae</taxon>
        <taxon>Entelegynae</taxon>
        <taxon>Araneoidea</taxon>
        <taxon>Araneidae</taxon>
        <taxon>Araneus</taxon>
    </lineage>
</organism>
<dbReference type="PANTHER" id="PTHR46060:SF1">
    <property type="entry name" value="MARINER MOS1 TRANSPOSASE-LIKE PROTEIN"/>
    <property type="match status" value="1"/>
</dbReference>
<dbReference type="PANTHER" id="PTHR46060">
    <property type="entry name" value="MARINER MOS1 TRANSPOSASE-LIKE PROTEIN"/>
    <property type="match status" value="1"/>
</dbReference>
<dbReference type="InterPro" id="IPR052709">
    <property type="entry name" value="Transposase-MT_Hybrid"/>
</dbReference>
<evidence type="ECO:0000313" key="4">
    <source>
        <dbReference type="Proteomes" id="UP000499080"/>
    </source>
</evidence>
<keyword evidence="1" id="KW-0812">Transmembrane</keyword>
<evidence type="ECO:0000313" key="2">
    <source>
        <dbReference type="EMBL" id="GBL63368.1"/>
    </source>
</evidence>
<accession>A0A4Y1ZS70</accession>
<dbReference type="EMBL" id="BGPR01076964">
    <property type="protein sequence ID" value="GBL63466.1"/>
    <property type="molecule type" value="Genomic_DNA"/>
</dbReference>
<evidence type="ECO:0000256" key="1">
    <source>
        <dbReference type="SAM" id="Phobius"/>
    </source>
</evidence>
<dbReference type="InterPro" id="IPR036397">
    <property type="entry name" value="RNaseH_sf"/>
</dbReference>
<keyword evidence="1" id="KW-1133">Transmembrane helix</keyword>
<keyword evidence="4" id="KW-1185">Reference proteome</keyword>
<name>A0A4Y1ZS70_ARAVE</name>
<comment type="caution">
    <text evidence="2">The sequence shown here is derived from an EMBL/GenBank/DDBJ whole genome shotgun (WGS) entry which is preliminary data.</text>
</comment>
<gene>
    <name evidence="2" type="ORF">AVEN_199253_1</name>
    <name evidence="3" type="ORF">AVEN_256158_1</name>
</gene>
<evidence type="ECO:0008006" key="5">
    <source>
        <dbReference type="Google" id="ProtNLM"/>
    </source>
</evidence>
<proteinExistence type="predicted"/>
<dbReference type="EMBL" id="BGPR01076943">
    <property type="protein sequence ID" value="GBL63368.1"/>
    <property type="molecule type" value="Genomic_DNA"/>
</dbReference>
<feature type="transmembrane region" description="Helical" evidence="1">
    <location>
        <begin position="6"/>
        <end position="26"/>
    </location>
</feature>
<dbReference type="Gene3D" id="3.30.420.10">
    <property type="entry name" value="Ribonuclease H-like superfamily/Ribonuclease H"/>
    <property type="match status" value="1"/>
</dbReference>
<dbReference type="Proteomes" id="UP000499080">
    <property type="component" value="Unassembled WGS sequence"/>
</dbReference>
<dbReference type="AlphaFoldDB" id="A0A4Y1ZS70"/>